<evidence type="ECO:0000313" key="1">
    <source>
        <dbReference type="EMBL" id="QYZ71843.1"/>
    </source>
</evidence>
<dbReference type="Proteomes" id="UP000826300">
    <property type="component" value="Chromosome"/>
</dbReference>
<accession>A0A8G0ZZF0</accession>
<reference evidence="1" key="1">
    <citation type="submission" date="2021-02" db="EMBL/GenBank/DDBJ databases">
        <title>Rhodobacter shimadae sp. nov., an aerobic anoxygenic phototrophic bacterium isolated from a hot spring.</title>
        <authorList>
            <person name="Muramatsu S."/>
            <person name="Haruta S."/>
            <person name="Hirose S."/>
            <person name="Hanada S."/>
        </authorList>
    </citation>
    <scope>NUCLEOTIDE SEQUENCE</scope>
    <source>
        <strain evidence="1">N10</strain>
    </source>
</reference>
<sequence length="235" mass="24903">MSLTAPARAAEPECVVLLHGLGRSEASLIVMEEMLEAAGYRVVNFGYPSTDGTIDMLVGHAEAAAEACGPATMNIVTHSMGGILTRFWLASSKRPENLGRVVMLGPPNQGSELVDAFGDLQLFAYFTGPAGMQLGTGKDGIAAALPPVDFPLGIIAGTISTNVLSPFLFDGPNDGKVSVASTKVEGMSDHIALPVTHTFMMNNPLVIAQTITFLRTGAFDQSLTWAELMRRITHR</sequence>
<dbReference type="SUPFAM" id="SSF53474">
    <property type="entry name" value="alpha/beta-Hydrolases"/>
    <property type="match status" value="1"/>
</dbReference>
<evidence type="ECO:0000313" key="2">
    <source>
        <dbReference type="Proteomes" id="UP000826300"/>
    </source>
</evidence>
<keyword evidence="1" id="KW-0378">Hydrolase</keyword>
<dbReference type="EMBL" id="CP069370">
    <property type="protein sequence ID" value="QYZ71843.1"/>
    <property type="molecule type" value="Genomic_DNA"/>
</dbReference>
<name>A0A8G0ZZF0_9RHOB</name>
<dbReference type="Gene3D" id="3.40.50.1820">
    <property type="entry name" value="alpha/beta hydrolase"/>
    <property type="match status" value="1"/>
</dbReference>
<gene>
    <name evidence="1" type="ORF">JO391_03995</name>
</gene>
<dbReference type="InterPro" id="IPR029058">
    <property type="entry name" value="AB_hydrolase_fold"/>
</dbReference>
<dbReference type="KEGG" id="nsm:JO391_03995"/>
<dbReference type="AlphaFoldDB" id="A0A8G0ZZF0"/>
<protein>
    <submittedName>
        <fullName evidence="1">Alpha/beta hydrolase</fullName>
    </submittedName>
</protein>
<dbReference type="PANTHER" id="PTHR37946:SF1">
    <property type="entry name" value="SLL1969 PROTEIN"/>
    <property type="match status" value="1"/>
</dbReference>
<dbReference type="GO" id="GO:0016787">
    <property type="term" value="F:hydrolase activity"/>
    <property type="evidence" value="ECO:0007669"/>
    <property type="project" value="UniProtKB-KW"/>
</dbReference>
<keyword evidence="2" id="KW-1185">Reference proteome</keyword>
<organism evidence="1 2">
    <name type="scientific">Neotabrizicola shimadae</name>
    <dbReference type="NCBI Taxonomy" id="2807096"/>
    <lineage>
        <taxon>Bacteria</taxon>
        <taxon>Pseudomonadati</taxon>
        <taxon>Pseudomonadota</taxon>
        <taxon>Alphaproteobacteria</taxon>
        <taxon>Rhodobacterales</taxon>
        <taxon>Paracoccaceae</taxon>
        <taxon>Neotabrizicola</taxon>
    </lineage>
</organism>
<dbReference type="PANTHER" id="PTHR37946">
    <property type="entry name" value="SLL1969 PROTEIN"/>
    <property type="match status" value="1"/>
</dbReference>
<proteinExistence type="predicted"/>